<protein>
    <submittedName>
        <fullName evidence="2">Uncharacterized protein</fullName>
    </submittedName>
</protein>
<comment type="caution">
    <text evidence="2">The sequence shown here is derived from an EMBL/GenBank/DDBJ whole genome shotgun (WGS) entry which is preliminary data.</text>
</comment>
<accession>A0A1F6XNK9</accession>
<gene>
    <name evidence="2" type="ORF">A2917_00110</name>
</gene>
<feature type="coiled-coil region" evidence="1">
    <location>
        <begin position="68"/>
        <end position="95"/>
    </location>
</feature>
<name>A0A1F6XNK9_9BACT</name>
<evidence type="ECO:0000256" key="1">
    <source>
        <dbReference type="SAM" id="Coils"/>
    </source>
</evidence>
<sequence>MEGFSNVEVESPVIQKLRKTIAESPAQIEVQYAKSGNTWPDCVHTRVAILNGQMFLLKKSPDYTPQKYAVLQSNFEKLSERLEKLREEYKKNKKRPPQEVQDELLEMLHIL</sequence>
<keyword evidence="1" id="KW-0175">Coiled coil</keyword>
<evidence type="ECO:0000313" key="3">
    <source>
        <dbReference type="Proteomes" id="UP000178104"/>
    </source>
</evidence>
<dbReference type="EMBL" id="MFVE01000002">
    <property type="protein sequence ID" value="OGI95714.1"/>
    <property type="molecule type" value="Genomic_DNA"/>
</dbReference>
<organism evidence="2 3">
    <name type="scientific">Candidatus Nomurabacteria bacterium RIFCSPLOWO2_01_FULL_42_17</name>
    <dbReference type="NCBI Taxonomy" id="1801780"/>
    <lineage>
        <taxon>Bacteria</taxon>
        <taxon>Candidatus Nomuraibacteriota</taxon>
    </lineage>
</organism>
<dbReference type="Proteomes" id="UP000178104">
    <property type="component" value="Unassembled WGS sequence"/>
</dbReference>
<dbReference type="AlphaFoldDB" id="A0A1F6XNK9"/>
<proteinExistence type="predicted"/>
<reference evidence="2 3" key="1">
    <citation type="journal article" date="2016" name="Nat. Commun.">
        <title>Thousands of microbial genomes shed light on interconnected biogeochemical processes in an aquifer system.</title>
        <authorList>
            <person name="Anantharaman K."/>
            <person name="Brown C.T."/>
            <person name="Hug L.A."/>
            <person name="Sharon I."/>
            <person name="Castelle C.J."/>
            <person name="Probst A.J."/>
            <person name="Thomas B.C."/>
            <person name="Singh A."/>
            <person name="Wilkins M.J."/>
            <person name="Karaoz U."/>
            <person name="Brodie E.L."/>
            <person name="Williams K.H."/>
            <person name="Hubbard S.S."/>
            <person name="Banfield J.F."/>
        </authorList>
    </citation>
    <scope>NUCLEOTIDE SEQUENCE [LARGE SCALE GENOMIC DNA]</scope>
</reference>
<dbReference type="STRING" id="1801780.A2917_00110"/>
<evidence type="ECO:0000313" key="2">
    <source>
        <dbReference type="EMBL" id="OGI95714.1"/>
    </source>
</evidence>